<feature type="domain" description="Chaplin" evidence="5">
    <location>
        <begin position="93"/>
        <end position="133"/>
    </location>
</feature>
<dbReference type="EMBL" id="BSQG01000017">
    <property type="protein sequence ID" value="GLU50498.1"/>
    <property type="molecule type" value="Genomic_DNA"/>
</dbReference>
<feature type="chain" id="PRO_5040739720" description="Chaplin domain-containing protein" evidence="4">
    <location>
        <begin position="29"/>
        <end position="468"/>
    </location>
</feature>
<reference evidence="6" key="1">
    <citation type="submission" date="2023-02" db="EMBL/GenBank/DDBJ databases">
        <title>Nocardiopsis ansamitocini NBRC 112285.</title>
        <authorList>
            <person name="Ichikawa N."/>
            <person name="Sato H."/>
            <person name="Tonouchi N."/>
        </authorList>
    </citation>
    <scope>NUCLEOTIDE SEQUENCE</scope>
    <source>
        <strain evidence="6">NBRC 112285</strain>
    </source>
</reference>
<feature type="domain" description="Chaplin" evidence="5">
    <location>
        <begin position="316"/>
        <end position="356"/>
    </location>
</feature>
<evidence type="ECO:0000313" key="6">
    <source>
        <dbReference type="EMBL" id="GLU50498.1"/>
    </source>
</evidence>
<name>A0A9W6PBJ1_9ACTN</name>
<evidence type="ECO:0000259" key="5">
    <source>
        <dbReference type="PROSITE" id="PS51884"/>
    </source>
</evidence>
<proteinExistence type="predicted"/>
<evidence type="ECO:0000256" key="4">
    <source>
        <dbReference type="SAM" id="SignalP"/>
    </source>
</evidence>
<evidence type="ECO:0000256" key="1">
    <source>
        <dbReference type="ARBA" id="ARBA00022512"/>
    </source>
</evidence>
<dbReference type="Proteomes" id="UP001165092">
    <property type="component" value="Unassembled WGS sequence"/>
</dbReference>
<organism evidence="6 7">
    <name type="scientific">Nocardiopsis ansamitocini</name>
    <dbReference type="NCBI Taxonomy" id="1670832"/>
    <lineage>
        <taxon>Bacteria</taxon>
        <taxon>Bacillati</taxon>
        <taxon>Actinomycetota</taxon>
        <taxon>Actinomycetes</taxon>
        <taxon>Streptosporangiales</taxon>
        <taxon>Nocardiopsidaceae</taxon>
        <taxon>Nocardiopsis</taxon>
    </lineage>
</organism>
<dbReference type="InterPro" id="IPR005528">
    <property type="entry name" value="ChpA-H"/>
</dbReference>
<keyword evidence="1" id="KW-0134">Cell wall</keyword>
<feature type="domain" description="Chaplin" evidence="5">
    <location>
        <begin position="38"/>
        <end position="78"/>
    </location>
</feature>
<comment type="caution">
    <text evidence="6">The sequence shown here is derived from an EMBL/GenBank/DDBJ whole genome shotgun (WGS) entry which is preliminary data.</text>
</comment>
<keyword evidence="1" id="KW-0964">Secreted</keyword>
<feature type="signal peptide" evidence="4">
    <location>
        <begin position="1"/>
        <end position="28"/>
    </location>
</feature>
<feature type="domain" description="Chaplin" evidence="5">
    <location>
        <begin position="150"/>
        <end position="190"/>
    </location>
</feature>
<sequence>MRKWVRTSAKAALLTAGFVALGTGVAMADTGEIETSGNGSVLSGNQIVANADVPVNVAGNAISAVGGVAGASAEDTGAVVLDRGRGEVETSGNGSVLSGNQIVADLDVPVNASGNAIAAVLSTAGASSEDTGSAVVHQRGGGDEIETSGNGSILGGNQAVVDLDVPVNVAGNAISAVGGVAGASAEDTGAVVFDRSRDEIETSGNGSIAGGNQLVVDGDVPVNVSGNAISAILGVAGAASEDTGSAVVHTSGWGKSHDHDHGYRTSQLAPVDTATVTGLINTVKDVRPAELGASNLAAGPVQHQRGGGDEIETSGNGSILGGNQAVVDLDVPVNVAGNAISAVGGVAGASAEDTGAVVFDRSRDEIETSGNGSIAGGNQLVVDGDVPVNVSGNAISAILGVAGAASEDTGSAVIETGRSHQAAPVLAPEETSLYKKGMAAGDMITRQAEQLSGLPKLGLIDGIKVAGV</sequence>
<evidence type="ECO:0000313" key="7">
    <source>
        <dbReference type="Proteomes" id="UP001165092"/>
    </source>
</evidence>
<keyword evidence="7" id="KW-1185">Reference proteome</keyword>
<dbReference type="Pfam" id="PF03777">
    <property type="entry name" value="ChpA-C"/>
    <property type="match status" value="1"/>
</dbReference>
<accession>A0A9W6PBJ1</accession>
<evidence type="ECO:0000256" key="3">
    <source>
        <dbReference type="ARBA" id="ARBA00023087"/>
    </source>
</evidence>
<keyword evidence="4" id="KW-0732">Signal</keyword>
<dbReference type="GO" id="GO:0007155">
    <property type="term" value="P:cell adhesion"/>
    <property type="evidence" value="ECO:0007669"/>
    <property type="project" value="UniProtKB-KW"/>
</dbReference>
<dbReference type="AlphaFoldDB" id="A0A9W6PBJ1"/>
<dbReference type="RefSeq" id="WP_285762039.1">
    <property type="nucleotide sequence ID" value="NZ_BSQG01000017.1"/>
</dbReference>
<keyword evidence="3" id="KW-0034">Amyloid</keyword>
<evidence type="ECO:0000256" key="2">
    <source>
        <dbReference type="ARBA" id="ARBA00022889"/>
    </source>
</evidence>
<gene>
    <name evidence="6" type="ORF">Nans01_48490</name>
</gene>
<protein>
    <recommendedName>
        <fullName evidence="5">Chaplin domain-containing protein</fullName>
    </recommendedName>
</protein>
<dbReference type="PROSITE" id="PS51884">
    <property type="entry name" value="CHAPLIN"/>
    <property type="match status" value="4"/>
</dbReference>
<keyword evidence="2" id="KW-0130">Cell adhesion</keyword>